<gene>
    <name evidence="1" type="ORF">SCFA_950004</name>
</gene>
<dbReference type="EMBL" id="CAADRN010000400">
    <property type="protein sequence ID" value="VFU19682.1"/>
    <property type="molecule type" value="Genomic_DNA"/>
</dbReference>
<protein>
    <submittedName>
        <fullName evidence="1">Uncharacterized protein</fullName>
    </submittedName>
</protein>
<evidence type="ECO:0000313" key="1">
    <source>
        <dbReference type="EMBL" id="VFU19682.1"/>
    </source>
</evidence>
<reference evidence="1" key="1">
    <citation type="submission" date="2019-03" db="EMBL/GenBank/DDBJ databases">
        <authorList>
            <person name="Hao L."/>
        </authorList>
    </citation>
    <scope>NUCLEOTIDE SEQUENCE</scope>
</reference>
<organism evidence="1">
    <name type="scientific">anaerobic digester metagenome</name>
    <dbReference type="NCBI Taxonomy" id="1263854"/>
    <lineage>
        <taxon>unclassified sequences</taxon>
        <taxon>metagenomes</taxon>
        <taxon>ecological metagenomes</taxon>
    </lineage>
</organism>
<name>A0A485M6Y1_9ZZZZ</name>
<accession>A0A485M6Y1</accession>
<sequence>MDTVEACNIPPEMGWWKAHNIVEMGIELIVSSSGDYSEKIKSVFTNHSLISEVDEMLCELLKLDNYDFLKRVKRFTGLIEMEKAGAFSLAEKYRLQMHFRHQVEIDTKKVASLIERAAESVYDELQDFFKTVAGLVKNNIHALVAQECSRPEK</sequence>
<proteinExistence type="predicted"/>
<dbReference type="AlphaFoldDB" id="A0A485M6Y1"/>